<name>A0AAV7VLX3_PLEWA</name>
<dbReference type="AlphaFoldDB" id="A0AAV7VLX3"/>
<keyword evidence="4" id="KW-1185">Reference proteome</keyword>
<feature type="domain" description="Cancer-associated gene protein 1 N-terminal" evidence="2">
    <location>
        <begin position="112"/>
        <end position="342"/>
    </location>
</feature>
<dbReference type="Proteomes" id="UP001066276">
    <property type="component" value="Chromosome 2_1"/>
</dbReference>
<dbReference type="Pfam" id="PF15066">
    <property type="entry name" value="CAGE1"/>
    <property type="match status" value="1"/>
</dbReference>
<evidence type="ECO:0000259" key="2">
    <source>
        <dbReference type="Pfam" id="PF15066"/>
    </source>
</evidence>
<reference evidence="3" key="1">
    <citation type="journal article" date="2022" name="bioRxiv">
        <title>Sequencing and chromosome-scale assembly of the giantPleurodeles waltlgenome.</title>
        <authorList>
            <person name="Brown T."/>
            <person name="Elewa A."/>
            <person name="Iarovenko S."/>
            <person name="Subramanian E."/>
            <person name="Araus A.J."/>
            <person name="Petzold A."/>
            <person name="Susuki M."/>
            <person name="Suzuki K.-i.T."/>
            <person name="Hayashi T."/>
            <person name="Toyoda A."/>
            <person name="Oliveira C."/>
            <person name="Osipova E."/>
            <person name="Leigh N.D."/>
            <person name="Simon A."/>
            <person name="Yun M.H."/>
        </authorList>
    </citation>
    <scope>NUCLEOTIDE SEQUENCE</scope>
    <source>
        <strain evidence="3">20211129_DDA</strain>
        <tissue evidence="3">Liver</tissue>
    </source>
</reference>
<dbReference type="PANTHER" id="PTHR36864">
    <property type="entry name" value="CANCER-ASSOCIATED GENE 1 PROTEIN"/>
    <property type="match status" value="1"/>
</dbReference>
<feature type="coiled-coil region" evidence="1">
    <location>
        <begin position="73"/>
        <end position="246"/>
    </location>
</feature>
<keyword evidence="1" id="KW-0175">Coiled coil</keyword>
<organism evidence="3 4">
    <name type="scientific">Pleurodeles waltl</name>
    <name type="common">Iberian ribbed newt</name>
    <dbReference type="NCBI Taxonomy" id="8319"/>
    <lineage>
        <taxon>Eukaryota</taxon>
        <taxon>Metazoa</taxon>
        <taxon>Chordata</taxon>
        <taxon>Craniata</taxon>
        <taxon>Vertebrata</taxon>
        <taxon>Euteleostomi</taxon>
        <taxon>Amphibia</taxon>
        <taxon>Batrachia</taxon>
        <taxon>Caudata</taxon>
        <taxon>Salamandroidea</taxon>
        <taxon>Salamandridae</taxon>
        <taxon>Pleurodelinae</taxon>
        <taxon>Pleurodeles</taxon>
    </lineage>
</organism>
<feature type="coiled-coil region" evidence="1">
    <location>
        <begin position="282"/>
        <end position="316"/>
    </location>
</feature>
<dbReference type="PANTHER" id="PTHR36864:SF1">
    <property type="entry name" value="CANCER-ASSOCIATED GENE 1 PROTEIN"/>
    <property type="match status" value="1"/>
</dbReference>
<dbReference type="InterPro" id="IPR052686">
    <property type="entry name" value="CAGE1_homolog"/>
</dbReference>
<comment type="caution">
    <text evidence="3">The sequence shown here is derived from an EMBL/GenBank/DDBJ whole genome shotgun (WGS) entry which is preliminary data.</text>
</comment>
<sequence length="480" mass="54455">MCCCSGVVNRSVEGVGDEQSGGLGWQCIEIGNPETPETHLNSSSLEPENLIATPPKGDAKDQGQKSLVVMHSNSVLSVKVANLQDDIEILKEANHFRRAYETILKMYEQKNSRLVSEKLQLQQMTINLNSVIKKLEQDEQKCQTQILNLQYENLTLMTKIEALQLEIVEQESCTQTIKNQERRIKELTDLHSQMLVEKQAIEHSLSFLQEAFTNAQQQLQESEASRKDQKKQLDKLKSDHIVLQDKNKAEVEQKNKSMNQCMEMEYTICKKEKEIEKLCHANGKLESEVKATTLALENLKEEKIIMEKQLLSLQEQLKLEADVRKAEQEQFETKYSWLVSEVKLLKVNFESEQEETESLKQHMDVVMKEHFQYKEQAAVIKDLNHQMMAEIENWKHRYEKAIASHHEKILLLNAPFPPGLLLSCSIRSTAQLGGPAGFGSSSGCSGLEDGTKTASEDLETAVPAAYQASLSLVTARAVYF</sequence>
<dbReference type="EMBL" id="JANPWB010000003">
    <property type="protein sequence ID" value="KAJ1201371.1"/>
    <property type="molecule type" value="Genomic_DNA"/>
</dbReference>
<proteinExistence type="predicted"/>
<gene>
    <name evidence="3" type="ORF">NDU88_005182</name>
</gene>
<evidence type="ECO:0000313" key="4">
    <source>
        <dbReference type="Proteomes" id="UP001066276"/>
    </source>
</evidence>
<accession>A0AAV7VLX3</accession>
<dbReference type="InterPro" id="IPR029381">
    <property type="entry name" value="CAGE1_N"/>
</dbReference>
<evidence type="ECO:0000256" key="1">
    <source>
        <dbReference type="SAM" id="Coils"/>
    </source>
</evidence>
<protein>
    <recommendedName>
        <fullName evidence="2">Cancer-associated gene protein 1 N-terminal domain-containing protein</fullName>
    </recommendedName>
</protein>
<evidence type="ECO:0000313" key="3">
    <source>
        <dbReference type="EMBL" id="KAJ1201371.1"/>
    </source>
</evidence>